<keyword evidence="3" id="KW-1185">Reference proteome</keyword>
<proteinExistence type="predicted"/>
<dbReference type="AlphaFoldDB" id="A0ABD1DTB4"/>
<reference evidence="2 3" key="1">
    <citation type="submission" date="2024-05" db="EMBL/GenBank/DDBJ databases">
        <title>Culex pipiens pipiens assembly and annotation.</title>
        <authorList>
            <person name="Alout H."/>
            <person name="Durand T."/>
        </authorList>
    </citation>
    <scope>NUCLEOTIDE SEQUENCE [LARGE SCALE GENOMIC DNA]</scope>
    <source>
        <strain evidence="2">HA-2024</strain>
        <tissue evidence="2">Whole body</tissue>
    </source>
</reference>
<dbReference type="EMBL" id="JBEHCU010002596">
    <property type="protein sequence ID" value="KAL1402694.1"/>
    <property type="molecule type" value="Genomic_DNA"/>
</dbReference>
<dbReference type="Proteomes" id="UP001562425">
    <property type="component" value="Unassembled WGS sequence"/>
</dbReference>
<feature type="domain" description="DUF4806" evidence="1">
    <location>
        <begin position="29"/>
        <end position="121"/>
    </location>
</feature>
<name>A0ABD1DTB4_CULPP</name>
<accession>A0ABD1DTB4</accession>
<organism evidence="2 3">
    <name type="scientific">Culex pipiens pipiens</name>
    <name type="common">Northern house mosquito</name>
    <dbReference type="NCBI Taxonomy" id="38569"/>
    <lineage>
        <taxon>Eukaryota</taxon>
        <taxon>Metazoa</taxon>
        <taxon>Ecdysozoa</taxon>
        <taxon>Arthropoda</taxon>
        <taxon>Hexapoda</taxon>
        <taxon>Insecta</taxon>
        <taxon>Pterygota</taxon>
        <taxon>Neoptera</taxon>
        <taxon>Endopterygota</taxon>
        <taxon>Diptera</taxon>
        <taxon>Nematocera</taxon>
        <taxon>Culicoidea</taxon>
        <taxon>Culicidae</taxon>
        <taxon>Culicinae</taxon>
        <taxon>Culicini</taxon>
        <taxon>Culex</taxon>
        <taxon>Culex</taxon>
    </lineage>
</organism>
<protein>
    <recommendedName>
        <fullName evidence="1">DUF4806 domain-containing protein</fullName>
    </recommendedName>
</protein>
<evidence type="ECO:0000313" key="3">
    <source>
        <dbReference type="Proteomes" id="UP001562425"/>
    </source>
</evidence>
<sequence length="158" mass="18425">MFLKRKRAKLSPSFKLIHEQEDDNRLLITNFKFPISDPDTLEDLEYAVRHDPKTRKKYINFLRRIKAPDEHLSGGDVFRRICADSAIFLHFCFSTTKFDAAGRKRKALKDFAIFGVCMLEAWPDHVDIGAHSLGTTMKQLIKRMNVRNYVRLGRSQKP</sequence>
<comment type="caution">
    <text evidence="2">The sequence shown here is derived from an EMBL/GenBank/DDBJ whole genome shotgun (WGS) entry which is preliminary data.</text>
</comment>
<evidence type="ECO:0000259" key="1">
    <source>
        <dbReference type="Pfam" id="PF16064"/>
    </source>
</evidence>
<dbReference type="Pfam" id="PF16064">
    <property type="entry name" value="DUF4806"/>
    <property type="match status" value="1"/>
</dbReference>
<gene>
    <name evidence="2" type="ORF">pipiens_005954</name>
</gene>
<dbReference type="InterPro" id="IPR032071">
    <property type="entry name" value="DUF4806"/>
</dbReference>
<evidence type="ECO:0000313" key="2">
    <source>
        <dbReference type="EMBL" id="KAL1402694.1"/>
    </source>
</evidence>